<feature type="region of interest" description="Disordered" evidence="13">
    <location>
        <begin position="522"/>
        <end position="545"/>
    </location>
</feature>
<evidence type="ECO:0000256" key="3">
    <source>
        <dbReference type="ARBA" id="ARBA00022448"/>
    </source>
</evidence>
<proteinExistence type="inferred from homology"/>
<evidence type="ECO:0000259" key="14">
    <source>
        <dbReference type="Pfam" id="PF00006"/>
    </source>
</evidence>
<organism evidence="17 18">
    <name type="scientific">Tessaracoccus palaemonis</name>
    <dbReference type="NCBI Taxonomy" id="2829499"/>
    <lineage>
        <taxon>Bacteria</taxon>
        <taxon>Bacillati</taxon>
        <taxon>Actinomycetota</taxon>
        <taxon>Actinomycetes</taxon>
        <taxon>Propionibacteriales</taxon>
        <taxon>Propionibacteriaceae</taxon>
        <taxon>Tessaracoccus</taxon>
    </lineage>
</organism>
<gene>
    <name evidence="12 17" type="primary">atpA</name>
    <name evidence="17" type="ORF">KDB89_06360</name>
</gene>
<protein>
    <recommendedName>
        <fullName evidence="12">ATP synthase subunit alpha</fullName>
        <ecNumber evidence="12">7.1.2.2</ecNumber>
    </recommendedName>
    <alternativeName>
        <fullName evidence="12">ATP synthase F1 sector subunit alpha</fullName>
    </alternativeName>
    <alternativeName>
        <fullName evidence="12">F-ATPase subunit alpha</fullName>
    </alternativeName>
</protein>
<dbReference type="InterPro" id="IPR000793">
    <property type="entry name" value="ATP_synth_asu_C"/>
</dbReference>
<sequence length="545" mass="59113">MAELTISPDEIRSALDDFVKSYEPASASKTEVGTVVTSGDGIARVEGLPSAMANELLRFANGTLGIALNLDEREIGVVVLGESEGIDEGSTVHGTGEVLSVPVGEGYLGRVVDAMGNPIDGLGDISGIEGRRALELQAAGVMDRQEVREPLQTGLKAIDAMIPIGRGQRQLIIGDRKTGKTAIALDTIINQKTNWASGDPKKQVRCIYVAIGQKGSTIAEVRSTLEAAGALEYTTIVHAPASDPAGFKYIAPYSGSAIGQHWMYQGKHVLIVFDDLTKQAEAYRAMSLLLRRPPGREAYPGDVFYLHSRLLERCAKLSDELGAGSMTGLPIIETKANDVSAYIPTNVISITDGQIFLQSDLFNANQRPAVDVGVSVSRVGGAAQVKAMKQVAGSLKISLAQYRDMQAFAMFASDLDAATRRQLDRGARLTELLRQGQYAPYPVEDQVISVWAGTEGLFDDVPVDDVLRFEQEFLDYLRHNSDTLTGIADDFLFGDDRKDAVRKAIVDFRQIFRTSEGKLLPGKEEHKPLTDEEIGQETIVRQKRS</sequence>
<dbReference type="EC" id="7.1.2.2" evidence="12"/>
<dbReference type="InterPro" id="IPR020003">
    <property type="entry name" value="ATPase_a/bsu_AS"/>
</dbReference>
<reference evidence="17 18" key="1">
    <citation type="submission" date="2021-07" db="EMBL/GenBank/DDBJ databases">
        <title>complete genome sequencing of Tessaracoccus sp.J1M15.</title>
        <authorList>
            <person name="Bae J.-W."/>
            <person name="Kim D.-y."/>
        </authorList>
    </citation>
    <scope>NUCLEOTIDE SEQUENCE [LARGE SCALE GENOMIC DNA]</scope>
    <source>
        <strain evidence="17 18">J1M15</strain>
    </source>
</reference>
<keyword evidence="18" id="KW-1185">Reference proteome</keyword>
<dbReference type="HAMAP" id="MF_01346">
    <property type="entry name" value="ATP_synth_alpha_bact"/>
    <property type="match status" value="1"/>
</dbReference>
<dbReference type="RefSeq" id="WP_219083994.1">
    <property type="nucleotide sequence ID" value="NZ_CP079216.1"/>
</dbReference>
<evidence type="ECO:0000259" key="16">
    <source>
        <dbReference type="Pfam" id="PF02874"/>
    </source>
</evidence>
<dbReference type="Proteomes" id="UP000824504">
    <property type="component" value="Chromosome"/>
</dbReference>
<keyword evidence="12" id="KW-0375">Hydrogen ion transport</keyword>
<dbReference type="PROSITE" id="PS00152">
    <property type="entry name" value="ATPASE_ALPHA_BETA"/>
    <property type="match status" value="1"/>
</dbReference>
<feature type="binding site" evidence="12">
    <location>
        <begin position="174"/>
        <end position="181"/>
    </location>
    <ligand>
        <name>ATP</name>
        <dbReference type="ChEBI" id="CHEBI:30616"/>
    </ligand>
</feature>
<keyword evidence="4 12" id="KW-1003">Cell membrane</keyword>
<evidence type="ECO:0000313" key="17">
    <source>
        <dbReference type="EMBL" id="QXT64071.1"/>
    </source>
</evidence>
<evidence type="ECO:0000256" key="11">
    <source>
        <dbReference type="ARBA" id="ARBA00023310"/>
    </source>
</evidence>
<feature type="site" description="Required for activity" evidence="12">
    <location>
        <position position="375"/>
    </location>
</feature>
<feature type="domain" description="ATPase F1/V1/A1 complex alpha/beta subunit nucleotide-binding" evidence="14">
    <location>
        <begin position="154"/>
        <end position="377"/>
    </location>
</feature>
<feature type="domain" description="ATP synthase alpha subunit C-terminal" evidence="15">
    <location>
        <begin position="384"/>
        <end position="508"/>
    </location>
</feature>
<keyword evidence="8 12" id="KW-0406">Ion transport</keyword>
<dbReference type="CDD" id="cd01132">
    <property type="entry name" value="F1-ATPase_alpha_CD"/>
    <property type="match status" value="1"/>
</dbReference>
<evidence type="ECO:0000259" key="15">
    <source>
        <dbReference type="Pfam" id="PF00306"/>
    </source>
</evidence>
<dbReference type="InterPro" id="IPR004100">
    <property type="entry name" value="ATPase_F1/V1/A1_a/bsu_N"/>
</dbReference>
<dbReference type="CDD" id="cd18113">
    <property type="entry name" value="ATP-synt_F1_alpha_C"/>
    <property type="match status" value="1"/>
</dbReference>
<dbReference type="NCBIfam" id="NF009884">
    <property type="entry name" value="PRK13343.1"/>
    <property type="match status" value="1"/>
</dbReference>
<evidence type="ECO:0000256" key="8">
    <source>
        <dbReference type="ARBA" id="ARBA00023065"/>
    </source>
</evidence>
<comment type="similarity">
    <text evidence="2 12">Belongs to the ATPase alpha/beta chains family.</text>
</comment>
<evidence type="ECO:0000256" key="5">
    <source>
        <dbReference type="ARBA" id="ARBA00022741"/>
    </source>
</evidence>
<keyword evidence="7 12" id="KW-1278">Translocase</keyword>
<comment type="subcellular location">
    <subcellularLocation>
        <location evidence="12">Cell membrane</location>
        <topology evidence="12">Peripheral membrane protein</topology>
    </subcellularLocation>
    <subcellularLocation>
        <location evidence="1">Membrane</location>
    </subcellularLocation>
</comment>
<dbReference type="InterPro" id="IPR005294">
    <property type="entry name" value="ATP_synth_F1_asu"/>
</dbReference>
<dbReference type="Pfam" id="PF02874">
    <property type="entry name" value="ATP-synt_ab_N"/>
    <property type="match status" value="1"/>
</dbReference>
<evidence type="ECO:0000256" key="2">
    <source>
        <dbReference type="ARBA" id="ARBA00008936"/>
    </source>
</evidence>
<dbReference type="PANTHER" id="PTHR48082:SF2">
    <property type="entry name" value="ATP SYNTHASE SUBUNIT ALPHA, MITOCHONDRIAL"/>
    <property type="match status" value="1"/>
</dbReference>
<keyword evidence="10 12" id="KW-0139">CF(1)</keyword>
<dbReference type="Pfam" id="PF00006">
    <property type="entry name" value="ATP-synt_ab"/>
    <property type="match status" value="1"/>
</dbReference>
<evidence type="ECO:0000313" key="18">
    <source>
        <dbReference type="Proteomes" id="UP000824504"/>
    </source>
</evidence>
<evidence type="ECO:0000256" key="13">
    <source>
        <dbReference type="SAM" id="MobiDB-lite"/>
    </source>
</evidence>
<name>A0ABX8SL17_9ACTN</name>
<accession>A0ABX8SL17</accession>
<evidence type="ECO:0000256" key="4">
    <source>
        <dbReference type="ARBA" id="ARBA00022475"/>
    </source>
</evidence>
<dbReference type="Pfam" id="PF00306">
    <property type="entry name" value="ATP-synt_ab_C"/>
    <property type="match status" value="1"/>
</dbReference>
<evidence type="ECO:0000256" key="7">
    <source>
        <dbReference type="ARBA" id="ARBA00022967"/>
    </source>
</evidence>
<comment type="catalytic activity">
    <reaction evidence="12">
        <text>ATP + H2O + 4 H(+)(in) = ADP + phosphate + 5 H(+)(out)</text>
        <dbReference type="Rhea" id="RHEA:57720"/>
        <dbReference type="ChEBI" id="CHEBI:15377"/>
        <dbReference type="ChEBI" id="CHEBI:15378"/>
        <dbReference type="ChEBI" id="CHEBI:30616"/>
        <dbReference type="ChEBI" id="CHEBI:43474"/>
        <dbReference type="ChEBI" id="CHEBI:456216"/>
        <dbReference type="EC" id="7.1.2.2"/>
    </reaction>
</comment>
<keyword evidence="5 12" id="KW-0547">Nucleotide-binding</keyword>
<evidence type="ECO:0000256" key="1">
    <source>
        <dbReference type="ARBA" id="ARBA00004370"/>
    </source>
</evidence>
<evidence type="ECO:0000256" key="6">
    <source>
        <dbReference type="ARBA" id="ARBA00022840"/>
    </source>
</evidence>
<keyword evidence="6 12" id="KW-0067">ATP-binding</keyword>
<comment type="function">
    <text evidence="12">Produces ATP from ADP in the presence of a proton gradient across the membrane. The alpha chain is a regulatory subunit.</text>
</comment>
<dbReference type="EMBL" id="CP079216">
    <property type="protein sequence ID" value="QXT64071.1"/>
    <property type="molecule type" value="Genomic_DNA"/>
</dbReference>
<evidence type="ECO:0000256" key="9">
    <source>
        <dbReference type="ARBA" id="ARBA00023136"/>
    </source>
</evidence>
<feature type="domain" description="ATPase F1/V1/A1 complex alpha/beta subunit N-terminal" evidence="16">
    <location>
        <begin position="31"/>
        <end position="96"/>
    </location>
</feature>
<evidence type="ECO:0000256" key="10">
    <source>
        <dbReference type="ARBA" id="ARBA00023196"/>
    </source>
</evidence>
<evidence type="ECO:0000256" key="12">
    <source>
        <dbReference type="HAMAP-Rule" id="MF_01346"/>
    </source>
</evidence>
<dbReference type="InterPro" id="IPR033732">
    <property type="entry name" value="ATP_synth_F1_a_nt-bd_dom"/>
</dbReference>
<keyword evidence="9 12" id="KW-0472">Membrane</keyword>
<dbReference type="NCBIfam" id="TIGR00962">
    <property type="entry name" value="atpA"/>
    <property type="match status" value="1"/>
</dbReference>
<dbReference type="CDD" id="cd18116">
    <property type="entry name" value="ATP-synt_F1_alpha_N"/>
    <property type="match status" value="1"/>
</dbReference>
<dbReference type="InterPro" id="IPR000194">
    <property type="entry name" value="ATPase_F1/V1/A1_a/bsu_nucl-bd"/>
</dbReference>
<dbReference type="PANTHER" id="PTHR48082">
    <property type="entry name" value="ATP SYNTHASE SUBUNIT ALPHA, MITOCHONDRIAL"/>
    <property type="match status" value="1"/>
</dbReference>
<keyword evidence="3 12" id="KW-0813">Transport</keyword>
<keyword evidence="11 12" id="KW-0066">ATP synthesis</keyword>